<evidence type="ECO:0000313" key="2">
    <source>
        <dbReference type="Proteomes" id="UP001059596"/>
    </source>
</evidence>
<accession>A0A9P9YCW7</accession>
<gene>
    <name evidence="1" type="ORF">M5D96_012655</name>
</gene>
<reference evidence="1" key="1">
    <citation type="journal article" date="2023" name="Genome Biol. Evol.">
        <title>Long-read-based Genome Assembly of Drosophila gunungcola Reveals Fewer Chemosensory Genes in Flower-breeding Species.</title>
        <authorList>
            <person name="Negi A."/>
            <person name="Liao B.Y."/>
            <person name="Yeh S.D."/>
        </authorList>
    </citation>
    <scope>NUCLEOTIDE SEQUENCE</scope>
    <source>
        <strain evidence="1">Sukarami</strain>
    </source>
</reference>
<proteinExistence type="predicted"/>
<protein>
    <submittedName>
        <fullName evidence="1">Uncharacterized protein</fullName>
    </submittedName>
</protein>
<keyword evidence="2" id="KW-1185">Reference proteome</keyword>
<dbReference type="Proteomes" id="UP001059596">
    <property type="component" value="Unassembled WGS sequence"/>
</dbReference>
<evidence type="ECO:0000313" key="1">
    <source>
        <dbReference type="EMBL" id="KAI8034601.1"/>
    </source>
</evidence>
<name>A0A9P9YCW7_9MUSC</name>
<dbReference type="AlphaFoldDB" id="A0A9P9YCW7"/>
<sequence length="67" mass="7672">MNHAAGEFLLRSRQIGGKFSYVRGSVLFLEFHFPHNEFSIGIQIRCGGEWLSQIYGTGWHKFRVEGA</sequence>
<comment type="caution">
    <text evidence="1">The sequence shown here is derived from an EMBL/GenBank/DDBJ whole genome shotgun (WGS) entry which is preliminary data.</text>
</comment>
<organism evidence="1 2">
    <name type="scientific">Drosophila gunungcola</name>
    <name type="common">fruit fly</name>
    <dbReference type="NCBI Taxonomy" id="103775"/>
    <lineage>
        <taxon>Eukaryota</taxon>
        <taxon>Metazoa</taxon>
        <taxon>Ecdysozoa</taxon>
        <taxon>Arthropoda</taxon>
        <taxon>Hexapoda</taxon>
        <taxon>Insecta</taxon>
        <taxon>Pterygota</taxon>
        <taxon>Neoptera</taxon>
        <taxon>Endopterygota</taxon>
        <taxon>Diptera</taxon>
        <taxon>Brachycera</taxon>
        <taxon>Muscomorpha</taxon>
        <taxon>Ephydroidea</taxon>
        <taxon>Drosophilidae</taxon>
        <taxon>Drosophila</taxon>
        <taxon>Sophophora</taxon>
    </lineage>
</organism>
<dbReference type="EMBL" id="JAMKOV010000067">
    <property type="protein sequence ID" value="KAI8034601.1"/>
    <property type="molecule type" value="Genomic_DNA"/>
</dbReference>